<evidence type="ECO:0000313" key="4">
    <source>
        <dbReference type="Proteomes" id="UP001379533"/>
    </source>
</evidence>
<name>A0ABZ2K9V6_9BACT</name>
<evidence type="ECO:0000256" key="2">
    <source>
        <dbReference type="ARBA" id="ARBA00023002"/>
    </source>
</evidence>
<dbReference type="InterPro" id="IPR036291">
    <property type="entry name" value="NAD(P)-bd_dom_sf"/>
</dbReference>
<reference evidence="3 4" key="1">
    <citation type="submission" date="2021-12" db="EMBL/GenBank/DDBJ databases">
        <title>Discovery of the Pendulisporaceae a myxobacterial family with distinct sporulation behavior and unique specialized metabolism.</title>
        <authorList>
            <person name="Garcia R."/>
            <person name="Popoff A."/>
            <person name="Bader C.D."/>
            <person name="Loehr J."/>
            <person name="Walesch S."/>
            <person name="Walt C."/>
            <person name="Boldt J."/>
            <person name="Bunk B."/>
            <person name="Haeckl F.J.F.P.J."/>
            <person name="Gunesch A.P."/>
            <person name="Birkelbach J."/>
            <person name="Nuebel U."/>
            <person name="Pietschmann T."/>
            <person name="Bach T."/>
            <person name="Mueller R."/>
        </authorList>
    </citation>
    <scope>NUCLEOTIDE SEQUENCE [LARGE SCALE GENOMIC DNA]</scope>
    <source>
        <strain evidence="3 4">MSr12523</strain>
    </source>
</reference>
<dbReference type="Gene3D" id="3.40.50.720">
    <property type="entry name" value="NAD(P)-binding Rossmann-like Domain"/>
    <property type="match status" value="1"/>
</dbReference>
<dbReference type="PANTHER" id="PTHR24321">
    <property type="entry name" value="DEHYDROGENASES, SHORT CHAIN"/>
    <property type="match status" value="1"/>
</dbReference>
<dbReference type="Pfam" id="PF13561">
    <property type="entry name" value="adh_short_C2"/>
    <property type="match status" value="1"/>
</dbReference>
<proteinExistence type="inferred from homology"/>
<evidence type="ECO:0000256" key="1">
    <source>
        <dbReference type="ARBA" id="ARBA00006484"/>
    </source>
</evidence>
<protein>
    <submittedName>
        <fullName evidence="3">SDR family oxidoreductase</fullName>
    </submittedName>
</protein>
<dbReference type="Proteomes" id="UP001379533">
    <property type="component" value="Chromosome"/>
</dbReference>
<dbReference type="SUPFAM" id="SSF51735">
    <property type="entry name" value="NAD(P)-binding Rossmann-fold domains"/>
    <property type="match status" value="1"/>
</dbReference>
<dbReference type="RefSeq" id="WP_394844750.1">
    <property type="nucleotide sequence ID" value="NZ_CP089982.1"/>
</dbReference>
<dbReference type="InterPro" id="IPR002347">
    <property type="entry name" value="SDR_fam"/>
</dbReference>
<dbReference type="EMBL" id="CP089982">
    <property type="protein sequence ID" value="WXA94148.1"/>
    <property type="molecule type" value="Genomic_DNA"/>
</dbReference>
<dbReference type="PRINTS" id="PR00080">
    <property type="entry name" value="SDRFAMILY"/>
</dbReference>
<dbReference type="CDD" id="cd05233">
    <property type="entry name" value="SDR_c"/>
    <property type="match status" value="1"/>
</dbReference>
<accession>A0ABZ2K9V6</accession>
<comment type="similarity">
    <text evidence="1">Belongs to the short-chain dehydrogenases/reductases (SDR) family.</text>
</comment>
<organism evidence="3 4">
    <name type="scientific">Pendulispora brunnea</name>
    <dbReference type="NCBI Taxonomy" id="2905690"/>
    <lineage>
        <taxon>Bacteria</taxon>
        <taxon>Pseudomonadati</taxon>
        <taxon>Myxococcota</taxon>
        <taxon>Myxococcia</taxon>
        <taxon>Myxococcales</taxon>
        <taxon>Sorangiineae</taxon>
        <taxon>Pendulisporaceae</taxon>
        <taxon>Pendulispora</taxon>
    </lineage>
</organism>
<keyword evidence="2" id="KW-0560">Oxidoreductase</keyword>
<gene>
    <name evidence="3" type="ORF">LZC95_47855</name>
</gene>
<dbReference type="PRINTS" id="PR00081">
    <property type="entry name" value="GDHRDH"/>
</dbReference>
<keyword evidence="4" id="KW-1185">Reference proteome</keyword>
<dbReference type="PANTHER" id="PTHR24321:SF8">
    <property type="entry name" value="ESTRADIOL 17-BETA-DEHYDROGENASE 8-RELATED"/>
    <property type="match status" value="1"/>
</dbReference>
<sequence>MAKIALVTGSTVNIGKAIAQRLARDGYRVVVTSRHEEEVKQVSASLPTPGGYYALDFADPRQIESLFAYIADKFGGIDVLVNNVAYTKNESIFDCDEETWERTIHTNLRSYYLCMRHAARMMRDAGKGGSIVNVTISVTRGVPNKFSYTTSKGGVNFMTMSAALDLAPYGIRVNAIGSGMVGTPVGHRTSDRPRENAAIPLGHIGAPEDVAHAVAFLVSEEASFITGALLPVDGGGFVGHSFGSAGHHVAFRPPRSPS</sequence>
<evidence type="ECO:0000313" key="3">
    <source>
        <dbReference type="EMBL" id="WXA94148.1"/>
    </source>
</evidence>